<evidence type="ECO:0000313" key="10">
    <source>
        <dbReference type="EMBL" id="SHI12340.1"/>
    </source>
</evidence>
<evidence type="ECO:0000313" key="11">
    <source>
        <dbReference type="Proteomes" id="UP000184389"/>
    </source>
</evidence>
<evidence type="ECO:0000256" key="1">
    <source>
        <dbReference type="ARBA" id="ARBA00022553"/>
    </source>
</evidence>
<dbReference type="InterPro" id="IPR016032">
    <property type="entry name" value="Sig_transdc_resp-reg_C-effctor"/>
</dbReference>
<name>A0A1M5YK26_9FIRM</name>
<dbReference type="InterPro" id="IPR039420">
    <property type="entry name" value="WalR-like"/>
</dbReference>
<evidence type="ECO:0000256" key="4">
    <source>
        <dbReference type="ARBA" id="ARBA00023125"/>
    </source>
</evidence>
<dbReference type="SUPFAM" id="SSF46894">
    <property type="entry name" value="C-terminal effector domain of the bipartite response regulators"/>
    <property type="match status" value="1"/>
</dbReference>
<keyword evidence="3" id="KW-0805">Transcription regulation</keyword>
<keyword evidence="4 7" id="KW-0238">DNA-binding</keyword>
<dbReference type="GO" id="GO:0005829">
    <property type="term" value="C:cytosol"/>
    <property type="evidence" value="ECO:0007669"/>
    <property type="project" value="TreeGrafter"/>
</dbReference>
<dbReference type="Gene3D" id="3.40.50.2300">
    <property type="match status" value="1"/>
</dbReference>
<dbReference type="Pfam" id="PF00072">
    <property type="entry name" value="Response_reg"/>
    <property type="match status" value="1"/>
</dbReference>
<organism evidence="10 11">
    <name type="scientific">Sporanaerobacter acetigenes DSM 13106</name>
    <dbReference type="NCBI Taxonomy" id="1123281"/>
    <lineage>
        <taxon>Bacteria</taxon>
        <taxon>Bacillati</taxon>
        <taxon>Bacillota</taxon>
        <taxon>Tissierellia</taxon>
        <taxon>Tissierellales</taxon>
        <taxon>Sporanaerobacteraceae</taxon>
        <taxon>Sporanaerobacter</taxon>
    </lineage>
</organism>
<dbReference type="GO" id="GO:0000976">
    <property type="term" value="F:transcription cis-regulatory region binding"/>
    <property type="evidence" value="ECO:0007669"/>
    <property type="project" value="TreeGrafter"/>
</dbReference>
<dbReference type="SUPFAM" id="SSF52172">
    <property type="entry name" value="CheY-like"/>
    <property type="match status" value="1"/>
</dbReference>
<dbReference type="PANTHER" id="PTHR48111">
    <property type="entry name" value="REGULATOR OF RPOS"/>
    <property type="match status" value="1"/>
</dbReference>
<dbReference type="GO" id="GO:0000156">
    <property type="term" value="F:phosphorelay response regulator activity"/>
    <property type="evidence" value="ECO:0007669"/>
    <property type="project" value="TreeGrafter"/>
</dbReference>
<evidence type="ECO:0000256" key="7">
    <source>
        <dbReference type="PROSITE-ProRule" id="PRU01091"/>
    </source>
</evidence>
<dbReference type="SMART" id="SM00862">
    <property type="entry name" value="Trans_reg_C"/>
    <property type="match status" value="1"/>
</dbReference>
<feature type="domain" description="Response regulatory" evidence="8">
    <location>
        <begin position="3"/>
        <end position="119"/>
    </location>
</feature>
<dbReference type="PROSITE" id="PS50110">
    <property type="entry name" value="RESPONSE_REGULATORY"/>
    <property type="match status" value="1"/>
</dbReference>
<evidence type="ECO:0000259" key="9">
    <source>
        <dbReference type="PROSITE" id="PS51755"/>
    </source>
</evidence>
<dbReference type="PROSITE" id="PS51755">
    <property type="entry name" value="OMPR_PHOB"/>
    <property type="match status" value="1"/>
</dbReference>
<dbReference type="Gene3D" id="1.10.10.10">
    <property type="entry name" value="Winged helix-like DNA-binding domain superfamily/Winged helix DNA-binding domain"/>
    <property type="match status" value="1"/>
</dbReference>
<evidence type="ECO:0000259" key="8">
    <source>
        <dbReference type="PROSITE" id="PS50110"/>
    </source>
</evidence>
<keyword evidence="5" id="KW-0804">Transcription</keyword>
<accession>A0A1M5YK26</accession>
<dbReference type="RefSeq" id="WP_072744904.1">
    <property type="nucleotide sequence ID" value="NZ_FQXR01000012.1"/>
</dbReference>
<evidence type="ECO:0000256" key="6">
    <source>
        <dbReference type="PROSITE-ProRule" id="PRU00169"/>
    </source>
</evidence>
<dbReference type="PANTHER" id="PTHR48111:SF1">
    <property type="entry name" value="TWO-COMPONENT RESPONSE REGULATOR ORR33"/>
    <property type="match status" value="1"/>
</dbReference>
<dbReference type="CDD" id="cd00383">
    <property type="entry name" value="trans_reg_C"/>
    <property type="match status" value="1"/>
</dbReference>
<dbReference type="OrthoDB" id="9802426at2"/>
<evidence type="ECO:0000256" key="5">
    <source>
        <dbReference type="ARBA" id="ARBA00023163"/>
    </source>
</evidence>
<dbReference type="SMART" id="SM00448">
    <property type="entry name" value="REC"/>
    <property type="match status" value="1"/>
</dbReference>
<keyword evidence="2" id="KW-0902">Two-component regulatory system</keyword>
<protein>
    <submittedName>
        <fullName evidence="10">Two-component system, OmpR family, alkaline phosphatase synthesis response regulator PhoP</fullName>
    </submittedName>
</protein>
<dbReference type="Proteomes" id="UP000184389">
    <property type="component" value="Unassembled WGS sequence"/>
</dbReference>
<dbReference type="EMBL" id="FQXR01000012">
    <property type="protein sequence ID" value="SHI12340.1"/>
    <property type="molecule type" value="Genomic_DNA"/>
</dbReference>
<dbReference type="GO" id="GO:0032993">
    <property type="term" value="C:protein-DNA complex"/>
    <property type="evidence" value="ECO:0007669"/>
    <property type="project" value="TreeGrafter"/>
</dbReference>
<dbReference type="Gene3D" id="6.10.250.690">
    <property type="match status" value="1"/>
</dbReference>
<feature type="DNA-binding region" description="OmpR/PhoB-type" evidence="7">
    <location>
        <begin position="128"/>
        <end position="224"/>
    </location>
</feature>
<dbReference type="Pfam" id="PF00486">
    <property type="entry name" value="Trans_reg_C"/>
    <property type="match status" value="1"/>
</dbReference>
<feature type="domain" description="OmpR/PhoB-type" evidence="9">
    <location>
        <begin position="128"/>
        <end position="224"/>
    </location>
</feature>
<dbReference type="GO" id="GO:0006355">
    <property type="term" value="P:regulation of DNA-templated transcription"/>
    <property type="evidence" value="ECO:0007669"/>
    <property type="project" value="InterPro"/>
</dbReference>
<dbReference type="STRING" id="1123281.SAMN02745180_02258"/>
<keyword evidence="1 6" id="KW-0597">Phosphoprotein</keyword>
<evidence type="ECO:0000256" key="2">
    <source>
        <dbReference type="ARBA" id="ARBA00023012"/>
    </source>
</evidence>
<gene>
    <name evidence="10" type="ORF">SAMN02745180_02258</name>
</gene>
<dbReference type="AlphaFoldDB" id="A0A1M5YK26"/>
<sequence>MPKIYCVEDDESIRELIIYALKNSGFEAEGFEEGEEFFLKLNSSKPDLIILDLMLPGDDGLTILKRMREDINTQELPVIILTAKSTEYDKVKGLDMGSDDYITKPFGVMELISRIKAVLRRTSTRQKEEVFSLDGVSLDYKKRIVTVDGISVDLTYKEFELLYYLLKNKGIVHTRENLMNQIWGFEFEGETRTVDVHIGTLRKKLGDYGELIKTVRNVGYKVGDID</sequence>
<dbReference type="InterPro" id="IPR036388">
    <property type="entry name" value="WH-like_DNA-bd_sf"/>
</dbReference>
<evidence type="ECO:0000256" key="3">
    <source>
        <dbReference type="ARBA" id="ARBA00023015"/>
    </source>
</evidence>
<reference evidence="10 11" key="1">
    <citation type="submission" date="2016-11" db="EMBL/GenBank/DDBJ databases">
        <authorList>
            <person name="Jaros S."/>
            <person name="Januszkiewicz K."/>
            <person name="Wedrychowicz H."/>
        </authorList>
    </citation>
    <scope>NUCLEOTIDE SEQUENCE [LARGE SCALE GENOMIC DNA]</scope>
    <source>
        <strain evidence="10 11">DSM 13106</strain>
    </source>
</reference>
<proteinExistence type="predicted"/>
<keyword evidence="11" id="KW-1185">Reference proteome</keyword>
<feature type="modified residue" description="4-aspartylphosphate" evidence="6">
    <location>
        <position position="52"/>
    </location>
</feature>
<dbReference type="InterPro" id="IPR001789">
    <property type="entry name" value="Sig_transdc_resp-reg_receiver"/>
</dbReference>
<dbReference type="InterPro" id="IPR001867">
    <property type="entry name" value="OmpR/PhoB-type_DNA-bd"/>
</dbReference>
<dbReference type="InterPro" id="IPR011006">
    <property type="entry name" value="CheY-like_superfamily"/>
</dbReference>